<reference evidence="2" key="2">
    <citation type="journal article" date="2021" name="Syst. Appl. Microbiol.">
        <title>Roseomonas hellenica sp. nov., isolated from roots of wild-growing Alkanna tinctoria.</title>
        <authorList>
            <person name="Rat A."/>
            <person name="Naranjo H.D."/>
            <person name="Lebbe L."/>
            <person name="Cnockaert M."/>
            <person name="Krigas N."/>
            <person name="Grigoriadou K."/>
            <person name="Maloupa E."/>
            <person name="Willems A."/>
        </authorList>
    </citation>
    <scope>NUCLEOTIDE SEQUENCE</scope>
    <source>
        <strain evidence="2">LMG 28251</strain>
    </source>
</reference>
<dbReference type="RefSeq" id="WP_211875109.1">
    <property type="nucleotide sequence ID" value="NZ_JAAEDH010000016.1"/>
</dbReference>
<dbReference type="EMBL" id="JAAEDH010000016">
    <property type="protein sequence ID" value="MBR0656264.1"/>
    <property type="molecule type" value="Genomic_DNA"/>
</dbReference>
<proteinExistence type="predicted"/>
<dbReference type="Proteomes" id="UP001196068">
    <property type="component" value="Unassembled WGS sequence"/>
</dbReference>
<keyword evidence="1" id="KW-1133">Transmembrane helix</keyword>
<dbReference type="AlphaFoldDB" id="A0AAF1KN80"/>
<evidence type="ECO:0000313" key="2">
    <source>
        <dbReference type="EMBL" id="MBR0656264.1"/>
    </source>
</evidence>
<reference evidence="2" key="1">
    <citation type="submission" date="2020-01" db="EMBL/GenBank/DDBJ databases">
        <authorList>
            <person name="Rat A."/>
        </authorList>
    </citation>
    <scope>NUCLEOTIDE SEQUENCE</scope>
    <source>
        <strain evidence="2">LMG 28251</strain>
    </source>
</reference>
<evidence type="ECO:0000256" key="1">
    <source>
        <dbReference type="SAM" id="Phobius"/>
    </source>
</evidence>
<name>A0AAF1KN80_9PROT</name>
<evidence type="ECO:0000313" key="3">
    <source>
        <dbReference type="Proteomes" id="UP001196068"/>
    </source>
</evidence>
<protein>
    <submittedName>
        <fullName evidence="2">Uncharacterized protein</fullName>
    </submittedName>
</protein>
<feature type="transmembrane region" description="Helical" evidence="1">
    <location>
        <begin position="37"/>
        <end position="57"/>
    </location>
</feature>
<sequence length="130" mass="13772">MDVLVRLADRAIRRLCAPPGLGMVLVMLAFAATPPVALRFAGHVAGVTGLALLIAAWRAPRRDLRHSTLWARLGAEAESLARLVAGGVVQAQLAKTLQARLLWHAERIGALAMALWAASLLAGVPPFARS</sequence>
<accession>A0AAF1KN80</accession>
<keyword evidence="3" id="KW-1185">Reference proteome</keyword>
<keyword evidence="1" id="KW-0812">Transmembrane</keyword>
<feature type="transmembrane region" description="Helical" evidence="1">
    <location>
        <begin position="108"/>
        <end position="128"/>
    </location>
</feature>
<comment type="caution">
    <text evidence="2">The sequence shown here is derived from an EMBL/GenBank/DDBJ whole genome shotgun (WGS) entry which is preliminary data.</text>
</comment>
<keyword evidence="1" id="KW-0472">Membrane</keyword>
<organism evidence="2 3">
    <name type="scientific">Plastoroseomonas arctica</name>
    <dbReference type="NCBI Taxonomy" id="1509237"/>
    <lineage>
        <taxon>Bacteria</taxon>
        <taxon>Pseudomonadati</taxon>
        <taxon>Pseudomonadota</taxon>
        <taxon>Alphaproteobacteria</taxon>
        <taxon>Acetobacterales</taxon>
        <taxon>Acetobacteraceae</taxon>
        <taxon>Plastoroseomonas</taxon>
    </lineage>
</organism>
<feature type="transmembrane region" description="Helical" evidence="1">
    <location>
        <begin position="12"/>
        <end position="31"/>
    </location>
</feature>
<gene>
    <name evidence="2" type="ORF">GXW79_14375</name>
</gene>